<dbReference type="KEGG" id="cot:CORT_0G01530"/>
<proteinExistence type="predicted"/>
<feature type="compositionally biased region" description="Acidic residues" evidence="4">
    <location>
        <begin position="39"/>
        <end position="54"/>
    </location>
</feature>
<feature type="compositionally biased region" description="Acidic residues" evidence="4">
    <location>
        <begin position="447"/>
        <end position="461"/>
    </location>
</feature>
<comment type="subcellular location">
    <subcellularLocation>
        <location evidence="1">Nucleus</location>
        <location evidence="1">Nucleolus</location>
    </subcellularLocation>
</comment>
<feature type="compositionally biased region" description="Basic and acidic residues" evidence="4">
    <location>
        <begin position="462"/>
        <end position="471"/>
    </location>
</feature>
<evidence type="ECO:0000256" key="2">
    <source>
        <dbReference type="ARBA" id="ARBA00022553"/>
    </source>
</evidence>
<dbReference type="RefSeq" id="XP_003870967.1">
    <property type="nucleotide sequence ID" value="XM_003870918.1"/>
</dbReference>
<name>H8XAJ1_CANO9</name>
<feature type="compositionally biased region" description="Basic residues" evidence="4">
    <location>
        <begin position="1"/>
        <end position="18"/>
    </location>
</feature>
<sequence>MAKKSKGVKKSGKNRSSRKIIDAYQIAEKQERKNHPRDFDDDESDNDVPFEEGILDARKFLNDGQQDEDLLDEEIDSDEALASDDDYDVLNSKFSQTIRDKTKRRKLGQDSDSESEIDVDDEDAYDSIDEGQLVTLSEAWDMDDRDFAQVKGSKESNELVLNDEWESESSSSGDDESGDDEDDEAADEVEEDWGDTTKASTSDSESESEEDESDSEDVFAHESDDEDDEVDLVKTTGMLKKELESSKPKERKKFVAETRTENEFSVPSNGQKLSLSDMMKDVSGVDNILIDQDAKAVVTPLPKRIQQRNDRGAAYELAKKEVSKWSDTVQQNRQAEVLKFPMQQPDQINDSALTFRADNHTPTTNLEKKVNDLLTQSALVDDKKEATFEEIAMAKMSPEEMRKRTNELRLMRELMFRDERRAKRLKKIKSKQYHKIKKRERLRNQELGDEAEDIDGEEEDHDMERAKERMSLKHKTQSKWAQSMIKSGLSKDVSNREELEEMLRQGERLREKQLGRKGGEDDDDEGFYSDDNLDRLEREYAKDGEDINRSKIGKGVMAMDFMKNAEKRKKEENLKQIEHLRRLENGEDTGIDLFEEDNGLVNVKKNTGRRVYNAAAIDDTDLNEEIRNEVVDDNAKSLDAKINKVQVIEKEAKDDGKDKAKVEKIQVDESNPWLASSTSTSTSYNDTRQKSSKITTVIDENSSKLAKAAAKIAKRKQKHHNDTESLIDVNNTLAISEVQKGEDDSDEGEDIDTDSVPTMFKQKELIKEAFIGDDVTSEFQQEKKRMIEDEDDKEEDATLPGWGDWTGGSTKGNKNKKRKFIRKIDGVTQRDKRKDKNLSNVIINEKLNKKILKYQSSDVPYPFETREQYERSLRMPLGQEWTSRETHQKLTMPRVITKQGVVIDPLKAPFK</sequence>
<feature type="region of interest" description="Disordered" evidence="4">
    <location>
        <begin position="447"/>
        <end position="533"/>
    </location>
</feature>
<feature type="compositionally biased region" description="Acidic residues" evidence="4">
    <location>
        <begin position="161"/>
        <end position="194"/>
    </location>
</feature>
<evidence type="ECO:0000256" key="4">
    <source>
        <dbReference type="SAM" id="MobiDB-lite"/>
    </source>
</evidence>
<keyword evidence="6" id="KW-1185">Reference proteome</keyword>
<feature type="region of interest" description="Disordered" evidence="4">
    <location>
        <begin position="1"/>
        <end position="56"/>
    </location>
</feature>
<dbReference type="GO" id="GO:0006364">
    <property type="term" value="P:rRNA processing"/>
    <property type="evidence" value="ECO:0007669"/>
    <property type="project" value="InterPro"/>
</dbReference>
<feature type="compositionally biased region" description="Basic and acidic residues" evidence="4">
    <location>
        <begin position="145"/>
        <end position="157"/>
    </location>
</feature>
<dbReference type="Proteomes" id="UP000005018">
    <property type="component" value="Chromosome 7"/>
</dbReference>
<feature type="region of interest" description="Disordered" evidence="4">
    <location>
        <begin position="99"/>
        <end position="270"/>
    </location>
</feature>
<reference evidence="5 6" key="1">
    <citation type="journal article" date="2012" name="PLoS ONE">
        <title>Sequence and analysis of the genome of the pathogenic yeast Candida orthopsilosis.</title>
        <authorList>
            <person name="Riccombeni A."/>
            <person name="Vidanes G."/>
            <person name="Proux-Wera E."/>
            <person name="Wolfe K.H."/>
            <person name="Butler G."/>
        </authorList>
    </citation>
    <scope>NUCLEOTIDE SEQUENCE [LARGE SCALE GENOMIC DNA]</scope>
    <source>
        <strain evidence="5 6">Co 90-125</strain>
    </source>
</reference>
<feature type="compositionally biased region" description="Basic and acidic residues" evidence="4">
    <location>
        <begin position="28"/>
        <end position="38"/>
    </location>
</feature>
<feature type="compositionally biased region" description="Basic and acidic residues" evidence="4">
    <location>
        <begin position="239"/>
        <end position="262"/>
    </location>
</feature>
<feature type="compositionally biased region" description="Acidic residues" evidence="4">
    <location>
        <begin position="111"/>
        <end position="129"/>
    </location>
</feature>
<gene>
    <name evidence="5" type="ORF">CORT_0G01530</name>
</gene>
<dbReference type="AlphaFoldDB" id="H8XAJ1"/>
<dbReference type="PANTHER" id="PTHR14150">
    <property type="entry name" value="U3 SMALL NUCLEOLAR RNA-ASSOCIATED PROTEIN 14"/>
    <property type="match status" value="1"/>
</dbReference>
<feature type="compositionally biased region" description="Basic and acidic residues" evidence="4">
    <location>
        <begin position="493"/>
        <end position="519"/>
    </location>
</feature>
<protein>
    <submittedName>
        <fullName evidence="5">U3-containing small subunit processome complex protein</fullName>
    </submittedName>
</protein>
<organism evidence="5 6">
    <name type="scientific">Candida orthopsilosis (strain 90-125)</name>
    <name type="common">Yeast</name>
    <dbReference type="NCBI Taxonomy" id="1136231"/>
    <lineage>
        <taxon>Eukaryota</taxon>
        <taxon>Fungi</taxon>
        <taxon>Dikarya</taxon>
        <taxon>Ascomycota</taxon>
        <taxon>Saccharomycotina</taxon>
        <taxon>Pichiomycetes</taxon>
        <taxon>Debaryomycetaceae</taxon>
        <taxon>Candida/Lodderomyces clade</taxon>
        <taxon>Candida</taxon>
    </lineage>
</organism>
<feature type="compositionally biased region" description="Acidic residues" evidence="4">
    <location>
        <begin position="204"/>
        <end position="230"/>
    </location>
</feature>
<feature type="region of interest" description="Disordered" evidence="4">
    <location>
        <begin position="787"/>
        <end position="817"/>
    </location>
</feature>
<keyword evidence="2" id="KW-0597">Phosphoprotein</keyword>
<evidence type="ECO:0000256" key="1">
    <source>
        <dbReference type="ARBA" id="ARBA00004604"/>
    </source>
</evidence>
<evidence type="ECO:0000313" key="5">
    <source>
        <dbReference type="EMBL" id="CCG24840.1"/>
    </source>
</evidence>
<accession>H8XAJ1</accession>
<dbReference type="GO" id="GO:0032040">
    <property type="term" value="C:small-subunit processome"/>
    <property type="evidence" value="ECO:0007669"/>
    <property type="project" value="InterPro"/>
</dbReference>
<dbReference type="eggNOG" id="KOG2172">
    <property type="taxonomic scope" value="Eukaryota"/>
</dbReference>
<dbReference type="PANTHER" id="PTHR14150:SF12">
    <property type="entry name" value="U3 SMALL NUCLEOLAR RNA-ASSOCIATED PROTEIN 14 HOMOLOG A"/>
    <property type="match status" value="1"/>
</dbReference>
<dbReference type="GeneID" id="14542089"/>
<dbReference type="HOGENOM" id="CLU_003783_0_2_1"/>
<dbReference type="Pfam" id="PF04615">
    <property type="entry name" value="Utp14"/>
    <property type="match status" value="1"/>
</dbReference>
<evidence type="ECO:0000313" key="6">
    <source>
        <dbReference type="Proteomes" id="UP000005018"/>
    </source>
</evidence>
<evidence type="ECO:0000256" key="3">
    <source>
        <dbReference type="ARBA" id="ARBA00023242"/>
    </source>
</evidence>
<feature type="compositionally biased region" description="Acidic residues" evidence="4">
    <location>
        <begin position="788"/>
        <end position="797"/>
    </location>
</feature>
<dbReference type="OrthoDB" id="277439at2759"/>
<keyword evidence="3" id="KW-0539">Nucleus</keyword>
<dbReference type="EMBL" id="HE681725">
    <property type="protein sequence ID" value="CCG24840.1"/>
    <property type="molecule type" value="Genomic_DNA"/>
</dbReference>
<dbReference type="InterPro" id="IPR006709">
    <property type="entry name" value="SSU_processome_Utp14"/>
</dbReference>